<accession>A0A1U7NY76</accession>
<evidence type="ECO:0000313" key="2">
    <source>
        <dbReference type="Proteomes" id="UP000186607"/>
    </source>
</evidence>
<organism evidence="1 2">
    <name type="scientific">Deinococcus marmoris</name>
    <dbReference type="NCBI Taxonomy" id="249408"/>
    <lineage>
        <taxon>Bacteria</taxon>
        <taxon>Thermotogati</taxon>
        <taxon>Deinococcota</taxon>
        <taxon>Deinococci</taxon>
        <taxon>Deinococcales</taxon>
        <taxon>Deinococcaceae</taxon>
        <taxon>Deinococcus</taxon>
    </lineage>
</organism>
<keyword evidence="2" id="KW-1185">Reference proteome</keyword>
<evidence type="ECO:0000313" key="1">
    <source>
        <dbReference type="EMBL" id="OLV17854.1"/>
    </source>
</evidence>
<protein>
    <submittedName>
        <fullName evidence="1">Uncharacterized protein</fullName>
    </submittedName>
</protein>
<comment type="caution">
    <text evidence="1">The sequence shown here is derived from an EMBL/GenBank/DDBJ whole genome shotgun (WGS) entry which is preliminary data.</text>
</comment>
<dbReference type="AlphaFoldDB" id="A0A1U7NY76"/>
<proteinExistence type="predicted"/>
<sequence length="349" mass="36491">MFNSQSLTGTHAMLEQIVTFTPAAAAIGWYRVARATNLLGGSFTITSDFYDGKIESLMFDVNYAGYGQGGTITQRTHSAYGNVVTQARVYASNNGAVVYLDLFINSATAPTPLTIKMVNFAAKAQTVLQAPAVGVYTPVTGDTPVSLTFKAGLNTSGGLAFAGDMNVNGLVPTVKINRTSGSGYAYLAFADAGANSRLWRMDFENQAYAWVKPDGTVLALFDSNGRLISQGYLACKTGFITTPSSGITVNAGTTINSTASVLLLNPGGANVVMTSTPHITARNDGTHITLVNYNATNSVTLQSNATLTNSAIYLGGKSTLLLAPGQTAEFVYLAVMGGYVLKATTGTLT</sequence>
<dbReference type="Proteomes" id="UP000186607">
    <property type="component" value="Unassembled WGS sequence"/>
</dbReference>
<gene>
    <name evidence="1" type="ORF">BOO71_0007591</name>
</gene>
<reference evidence="1 2" key="1">
    <citation type="submission" date="2017-01" db="EMBL/GenBank/DDBJ databases">
        <title>Genome Analysis of Deinococcus marmoris KOPRI26562.</title>
        <authorList>
            <person name="Kim J.H."/>
            <person name="Oh H.-M."/>
        </authorList>
    </citation>
    <scope>NUCLEOTIDE SEQUENCE [LARGE SCALE GENOMIC DNA]</scope>
    <source>
        <strain evidence="1 2">KOPRI26562</strain>
    </source>
</reference>
<dbReference type="EMBL" id="MSTI01000083">
    <property type="protein sequence ID" value="OLV17854.1"/>
    <property type="molecule type" value="Genomic_DNA"/>
</dbReference>
<name>A0A1U7NY76_9DEIO</name>